<evidence type="ECO:0000256" key="3">
    <source>
        <dbReference type="ARBA" id="ARBA00022777"/>
    </source>
</evidence>
<dbReference type="PANTHER" id="PTHR44329:SF288">
    <property type="entry name" value="MITOGEN-ACTIVATED PROTEIN KINASE KINASE KINASE 20"/>
    <property type="match status" value="1"/>
</dbReference>
<keyword evidence="4" id="KW-0067">ATP-binding</keyword>
<dbReference type="AlphaFoldDB" id="A0A397IXR5"/>
<dbReference type="GO" id="GO:0005524">
    <property type="term" value="F:ATP binding"/>
    <property type="evidence" value="ECO:0007669"/>
    <property type="project" value="UniProtKB-KW"/>
</dbReference>
<organism evidence="6 7">
    <name type="scientific">Diversispora epigaea</name>
    <dbReference type="NCBI Taxonomy" id="1348612"/>
    <lineage>
        <taxon>Eukaryota</taxon>
        <taxon>Fungi</taxon>
        <taxon>Fungi incertae sedis</taxon>
        <taxon>Mucoromycota</taxon>
        <taxon>Glomeromycotina</taxon>
        <taxon>Glomeromycetes</taxon>
        <taxon>Diversisporales</taxon>
        <taxon>Diversisporaceae</taxon>
        <taxon>Diversispora</taxon>
    </lineage>
</organism>
<comment type="caution">
    <text evidence="6">The sequence shown here is derived from an EMBL/GenBank/DDBJ whole genome shotgun (WGS) entry which is preliminary data.</text>
</comment>
<evidence type="ECO:0000313" key="6">
    <source>
        <dbReference type="EMBL" id="RHZ80751.1"/>
    </source>
</evidence>
<name>A0A397IXR5_9GLOM</name>
<dbReference type="InterPro" id="IPR011009">
    <property type="entry name" value="Kinase-like_dom_sf"/>
</dbReference>
<dbReference type="InterPro" id="IPR001245">
    <property type="entry name" value="Ser-Thr/Tyr_kinase_cat_dom"/>
</dbReference>
<dbReference type="InterPro" id="IPR000719">
    <property type="entry name" value="Prot_kinase_dom"/>
</dbReference>
<accession>A0A397IXR5</accession>
<evidence type="ECO:0000256" key="2">
    <source>
        <dbReference type="ARBA" id="ARBA00022741"/>
    </source>
</evidence>
<keyword evidence="2" id="KW-0547">Nucleotide-binding</keyword>
<dbReference type="PANTHER" id="PTHR44329">
    <property type="entry name" value="SERINE/THREONINE-PROTEIN KINASE TNNI3K-RELATED"/>
    <property type="match status" value="1"/>
</dbReference>
<keyword evidence="3" id="KW-0418">Kinase</keyword>
<sequence length="335" mass="39158">MKNMQEMISSWMMIKQQVILKQIILMNFKFDLRTFWDICNRHANTIVALKLKERAKFLAYAEWIDMLEELFGFYNSNKVALKKLKNSQQIIPEFLKETLPWKERLWLLNSFIRGLKTIHIKGFIHRDLHPGNLMITEAHDRSKFIRLGDLGLCRPANEISSSGTYGVLPHIAPEVMNKNQCTQASDIYSVGIIMWIVSTGIMPFEGELYNSEQAIAIFNGYRQKIKKGTPQCYVKLMEECWKNDPSERPSAETILIILENWIYDLIYFEKSEDALMFLNAYQEMQNIDSESLHNETSWSKIHLISKPLMQHNLAICESFSKCDIKNSINKFNKLN</sequence>
<dbReference type="SUPFAM" id="SSF56112">
    <property type="entry name" value="Protein kinase-like (PK-like)"/>
    <property type="match status" value="1"/>
</dbReference>
<keyword evidence="7" id="KW-1185">Reference proteome</keyword>
<dbReference type="EMBL" id="PQFF01000123">
    <property type="protein sequence ID" value="RHZ80751.1"/>
    <property type="molecule type" value="Genomic_DNA"/>
</dbReference>
<dbReference type="Gene3D" id="1.10.510.10">
    <property type="entry name" value="Transferase(Phosphotransferase) domain 1"/>
    <property type="match status" value="1"/>
</dbReference>
<reference evidence="6 7" key="1">
    <citation type="submission" date="2018-08" db="EMBL/GenBank/DDBJ databases">
        <title>Genome and evolution of the arbuscular mycorrhizal fungus Diversispora epigaea (formerly Glomus versiforme) and its bacterial endosymbionts.</title>
        <authorList>
            <person name="Sun X."/>
            <person name="Fei Z."/>
            <person name="Harrison M."/>
        </authorList>
    </citation>
    <scope>NUCLEOTIDE SEQUENCE [LARGE SCALE GENOMIC DNA]</scope>
    <source>
        <strain evidence="6 7">IT104</strain>
    </source>
</reference>
<proteinExistence type="predicted"/>
<evidence type="ECO:0000313" key="7">
    <source>
        <dbReference type="Proteomes" id="UP000266861"/>
    </source>
</evidence>
<gene>
    <name evidence="6" type="ORF">Glove_132g209</name>
</gene>
<feature type="domain" description="Protein kinase" evidence="5">
    <location>
        <begin position="1"/>
        <end position="262"/>
    </location>
</feature>
<evidence type="ECO:0000256" key="4">
    <source>
        <dbReference type="ARBA" id="ARBA00022840"/>
    </source>
</evidence>
<evidence type="ECO:0000259" key="5">
    <source>
        <dbReference type="PROSITE" id="PS50011"/>
    </source>
</evidence>
<protein>
    <recommendedName>
        <fullName evidence="5">Protein kinase domain-containing protein</fullName>
    </recommendedName>
</protein>
<dbReference type="Proteomes" id="UP000266861">
    <property type="component" value="Unassembled WGS sequence"/>
</dbReference>
<dbReference type="Pfam" id="PF07714">
    <property type="entry name" value="PK_Tyr_Ser-Thr"/>
    <property type="match status" value="1"/>
</dbReference>
<dbReference type="PROSITE" id="PS50011">
    <property type="entry name" value="PROTEIN_KINASE_DOM"/>
    <property type="match status" value="1"/>
</dbReference>
<dbReference type="GO" id="GO:0004674">
    <property type="term" value="F:protein serine/threonine kinase activity"/>
    <property type="evidence" value="ECO:0007669"/>
    <property type="project" value="TreeGrafter"/>
</dbReference>
<evidence type="ECO:0000256" key="1">
    <source>
        <dbReference type="ARBA" id="ARBA00022679"/>
    </source>
</evidence>
<dbReference type="STRING" id="1348612.A0A397IXR5"/>
<keyword evidence="1" id="KW-0808">Transferase</keyword>
<dbReference type="InterPro" id="IPR051681">
    <property type="entry name" value="Ser/Thr_Kinases-Pseudokinases"/>
</dbReference>
<dbReference type="OrthoDB" id="2213591at2759"/>